<sequence length="188" mass="21504">MDSFPCQPIGRQQSTRRFNTRSSSTSSVSKKNAKPEFYGVYTGEYRTPVRERVRRMRYYKSVAESLGDPDTPILSKRTFSSLLTPPRTPTRLPSIPECPGAPSKKRVSRVHQLKRRQSKTDEDILLDRKAIEIKKRMAILVGVRRQYVNATPDDNMLLGQSWGPLELAEIDSKLLAFLRASDEEDVEM</sequence>
<feature type="region of interest" description="Disordered" evidence="1">
    <location>
        <begin position="1"/>
        <end position="33"/>
    </location>
</feature>
<feature type="compositionally biased region" description="Low complexity" evidence="1">
    <location>
        <begin position="80"/>
        <end position="94"/>
    </location>
</feature>
<name>A0A553IB42_9PEZI</name>
<accession>A0A553IB42</accession>
<dbReference type="Proteomes" id="UP000319160">
    <property type="component" value="Unassembled WGS sequence"/>
</dbReference>
<evidence type="ECO:0000256" key="1">
    <source>
        <dbReference type="SAM" id="MobiDB-lite"/>
    </source>
</evidence>
<dbReference type="AlphaFoldDB" id="A0A553IB42"/>
<gene>
    <name evidence="2" type="ORF">FHL15_001699</name>
</gene>
<evidence type="ECO:0000313" key="3">
    <source>
        <dbReference type="Proteomes" id="UP000319160"/>
    </source>
</evidence>
<proteinExistence type="predicted"/>
<comment type="caution">
    <text evidence="2">The sequence shown here is derived from an EMBL/GenBank/DDBJ whole genome shotgun (WGS) entry which is preliminary data.</text>
</comment>
<dbReference type="EMBL" id="VFLP01000006">
    <property type="protein sequence ID" value="TRX97421.1"/>
    <property type="molecule type" value="Genomic_DNA"/>
</dbReference>
<evidence type="ECO:0000313" key="2">
    <source>
        <dbReference type="EMBL" id="TRX97421.1"/>
    </source>
</evidence>
<keyword evidence="3" id="KW-1185">Reference proteome</keyword>
<reference evidence="3" key="1">
    <citation type="submission" date="2019-06" db="EMBL/GenBank/DDBJ databases">
        <title>Draft genome sequence of the griseofulvin-producing fungus Xylaria cubensis strain G536.</title>
        <authorList>
            <person name="Mead M.E."/>
            <person name="Raja H.A."/>
            <person name="Steenwyk J.L."/>
            <person name="Knowles S.L."/>
            <person name="Oberlies N.H."/>
            <person name="Rokas A."/>
        </authorList>
    </citation>
    <scope>NUCLEOTIDE SEQUENCE [LARGE SCALE GENOMIC DNA]</scope>
    <source>
        <strain evidence="3">G536</strain>
    </source>
</reference>
<feature type="compositionally biased region" description="Low complexity" evidence="1">
    <location>
        <begin position="15"/>
        <end position="29"/>
    </location>
</feature>
<dbReference type="OrthoDB" id="4719585at2759"/>
<protein>
    <submittedName>
        <fullName evidence="2">Uncharacterized protein</fullName>
    </submittedName>
</protein>
<organism evidence="2 3">
    <name type="scientific">Xylaria flabelliformis</name>
    <dbReference type="NCBI Taxonomy" id="2512241"/>
    <lineage>
        <taxon>Eukaryota</taxon>
        <taxon>Fungi</taxon>
        <taxon>Dikarya</taxon>
        <taxon>Ascomycota</taxon>
        <taxon>Pezizomycotina</taxon>
        <taxon>Sordariomycetes</taxon>
        <taxon>Xylariomycetidae</taxon>
        <taxon>Xylariales</taxon>
        <taxon>Xylariaceae</taxon>
        <taxon>Xylaria</taxon>
    </lineage>
</organism>
<feature type="region of interest" description="Disordered" evidence="1">
    <location>
        <begin position="80"/>
        <end position="104"/>
    </location>
</feature>